<evidence type="ECO:0000256" key="6">
    <source>
        <dbReference type="ARBA" id="ARBA00022723"/>
    </source>
</evidence>
<keyword evidence="15" id="KW-1185">Reference proteome</keyword>
<feature type="binding site" description="axial binding residue" evidence="13">
    <location>
        <position position="442"/>
    </location>
    <ligand>
        <name>heme</name>
        <dbReference type="ChEBI" id="CHEBI:30413"/>
    </ligand>
    <ligandPart>
        <name>Fe</name>
        <dbReference type="ChEBI" id="CHEBI:18248"/>
    </ligandPart>
</feature>
<evidence type="ECO:0000256" key="2">
    <source>
        <dbReference type="ARBA" id="ARBA00004174"/>
    </source>
</evidence>
<sequence>MLDVTFCLLITLLLTIITRSIIERSRNRKIHAFMKTVSGPMTIPFVGSAYVLAGINRLNLFRVIRNLDVVYPGSKGFWIFGDPYLVTSDPSVFKAVLGSSQNINKTRDYEYFQKHCHGIFTTNGAAWRNMRKTINPAFRTKVLESFGENFKFHTENFLEILRKYSSSEDNFDLFTTVHSCTIDLICENMLGYCLDVQKKGLIHYSTNLQRSTEMIFERSFSFPLWSRLIYVALGKMEELDAAVKPMQDICRKIVNERLKQKLDSQSENADKTESVRNFMEIMLENIQSGAVTQDQAVEEAIEIFLSGSTTTAGIMSWVFQTLAMWPEIQRRVHQEIVENCNGDEVTTNDLSKLVYLEMVIKETLRHYTVPFIARHIDEDLKVDEETTIPAGMNVLLVTFSMHHDPNYWERPGDFYPEHFSAKNESARQKGVFLPLSGGPRICAGNKYAMISMKYLIANTLLHCEFRSDRKPPADIREDDFRIVFVLCPTHGFSVTVTDRNLRKCSKTDSVIPSLQQSTVKHQEGHIISEFIRLMGPKDRVLR</sequence>
<name>A0A9P0FAB0_BEMTA</name>
<dbReference type="InterPro" id="IPR002401">
    <property type="entry name" value="Cyt_P450_E_grp-I"/>
</dbReference>
<dbReference type="SUPFAM" id="SSF48264">
    <property type="entry name" value="Cytochrome P450"/>
    <property type="match status" value="1"/>
</dbReference>
<keyword evidence="6 13" id="KW-0479">Metal-binding</keyword>
<evidence type="ECO:0000256" key="13">
    <source>
        <dbReference type="PIRSR" id="PIRSR602401-1"/>
    </source>
</evidence>
<accession>A0A9P0FAB0</accession>
<comment type="subcellular location">
    <subcellularLocation>
        <location evidence="3">Endoplasmic reticulum membrane</location>
        <topology evidence="3">Peripheral membrane protein</topology>
    </subcellularLocation>
    <subcellularLocation>
        <location evidence="2">Microsome membrane</location>
        <topology evidence="2">Peripheral membrane protein</topology>
    </subcellularLocation>
</comment>
<dbReference type="InterPro" id="IPR001128">
    <property type="entry name" value="Cyt_P450"/>
</dbReference>
<organism evidence="14 15">
    <name type="scientific">Bemisia tabaci</name>
    <name type="common">Sweetpotato whitefly</name>
    <name type="synonym">Aleurodes tabaci</name>
    <dbReference type="NCBI Taxonomy" id="7038"/>
    <lineage>
        <taxon>Eukaryota</taxon>
        <taxon>Metazoa</taxon>
        <taxon>Ecdysozoa</taxon>
        <taxon>Arthropoda</taxon>
        <taxon>Hexapoda</taxon>
        <taxon>Insecta</taxon>
        <taxon>Pterygota</taxon>
        <taxon>Neoptera</taxon>
        <taxon>Paraneoptera</taxon>
        <taxon>Hemiptera</taxon>
        <taxon>Sternorrhyncha</taxon>
        <taxon>Aleyrodoidea</taxon>
        <taxon>Aleyrodidae</taxon>
        <taxon>Aleyrodinae</taxon>
        <taxon>Bemisia</taxon>
    </lineage>
</organism>
<dbReference type="PRINTS" id="PR00385">
    <property type="entry name" value="P450"/>
</dbReference>
<dbReference type="GO" id="GO:0020037">
    <property type="term" value="F:heme binding"/>
    <property type="evidence" value="ECO:0007669"/>
    <property type="project" value="InterPro"/>
</dbReference>
<dbReference type="GO" id="GO:0004497">
    <property type="term" value="F:monooxygenase activity"/>
    <property type="evidence" value="ECO:0007669"/>
    <property type="project" value="UniProtKB-KW"/>
</dbReference>
<keyword evidence="10 13" id="KW-0408">Iron</keyword>
<evidence type="ECO:0000256" key="4">
    <source>
        <dbReference type="ARBA" id="ARBA00010617"/>
    </source>
</evidence>
<dbReference type="KEGG" id="btab:109036872"/>
<keyword evidence="8" id="KW-0492">Microsome</keyword>
<keyword evidence="5 13" id="KW-0349">Heme</keyword>
<evidence type="ECO:0000256" key="3">
    <source>
        <dbReference type="ARBA" id="ARBA00004406"/>
    </source>
</evidence>
<dbReference type="PANTHER" id="PTHR24291:SF189">
    <property type="entry name" value="CYTOCHROME P450 4C3-RELATED"/>
    <property type="match status" value="1"/>
</dbReference>
<evidence type="ECO:0000256" key="11">
    <source>
        <dbReference type="ARBA" id="ARBA00023033"/>
    </source>
</evidence>
<evidence type="ECO:0000256" key="1">
    <source>
        <dbReference type="ARBA" id="ARBA00001971"/>
    </source>
</evidence>
<keyword evidence="12" id="KW-0472">Membrane</keyword>
<keyword evidence="11" id="KW-0503">Monooxygenase</keyword>
<evidence type="ECO:0000256" key="5">
    <source>
        <dbReference type="ARBA" id="ARBA00022617"/>
    </source>
</evidence>
<dbReference type="Proteomes" id="UP001152759">
    <property type="component" value="Chromosome 9"/>
</dbReference>
<evidence type="ECO:0000256" key="9">
    <source>
        <dbReference type="ARBA" id="ARBA00023002"/>
    </source>
</evidence>
<dbReference type="GO" id="GO:0016705">
    <property type="term" value="F:oxidoreductase activity, acting on paired donors, with incorporation or reduction of molecular oxygen"/>
    <property type="evidence" value="ECO:0007669"/>
    <property type="project" value="InterPro"/>
</dbReference>
<comment type="cofactor">
    <cofactor evidence="1 13">
        <name>heme</name>
        <dbReference type="ChEBI" id="CHEBI:30413"/>
    </cofactor>
</comment>
<gene>
    <name evidence="14" type="ORF">BEMITA_LOCUS14303</name>
</gene>
<keyword evidence="9" id="KW-0560">Oxidoreductase</keyword>
<dbReference type="InterPro" id="IPR036396">
    <property type="entry name" value="Cyt_P450_sf"/>
</dbReference>
<dbReference type="Gene3D" id="1.10.630.10">
    <property type="entry name" value="Cytochrome P450"/>
    <property type="match status" value="1"/>
</dbReference>
<evidence type="ECO:0000256" key="10">
    <source>
        <dbReference type="ARBA" id="ARBA00023004"/>
    </source>
</evidence>
<evidence type="ECO:0000256" key="8">
    <source>
        <dbReference type="ARBA" id="ARBA00022848"/>
    </source>
</evidence>
<dbReference type="PANTHER" id="PTHR24291">
    <property type="entry name" value="CYTOCHROME P450 FAMILY 4"/>
    <property type="match status" value="1"/>
</dbReference>
<dbReference type="Pfam" id="PF00067">
    <property type="entry name" value="p450"/>
    <property type="match status" value="1"/>
</dbReference>
<keyword evidence="7" id="KW-0256">Endoplasmic reticulum</keyword>
<evidence type="ECO:0000256" key="7">
    <source>
        <dbReference type="ARBA" id="ARBA00022824"/>
    </source>
</evidence>
<comment type="similarity">
    <text evidence="4">Belongs to the cytochrome P450 family.</text>
</comment>
<proteinExistence type="inferred from homology"/>
<evidence type="ECO:0008006" key="16">
    <source>
        <dbReference type="Google" id="ProtNLM"/>
    </source>
</evidence>
<dbReference type="InterPro" id="IPR050196">
    <property type="entry name" value="Cytochrome_P450_Monoox"/>
</dbReference>
<evidence type="ECO:0000313" key="14">
    <source>
        <dbReference type="EMBL" id="CAH0396213.1"/>
    </source>
</evidence>
<dbReference type="AlphaFoldDB" id="A0A9P0FAB0"/>
<reference evidence="14" key="1">
    <citation type="submission" date="2021-12" db="EMBL/GenBank/DDBJ databases">
        <authorList>
            <person name="King R."/>
        </authorList>
    </citation>
    <scope>NUCLEOTIDE SEQUENCE</scope>
</reference>
<dbReference type="EMBL" id="OU963870">
    <property type="protein sequence ID" value="CAH0396213.1"/>
    <property type="molecule type" value="Genomic_DNA"/>
</dbReference>
<dbReference type="GO" id="GO:0005789">
    <property type="term" value="C:endoplasmic reticulum membrane"/>
    <property type="evidence" value="ECO:0007669"/>
    <property type="project" value="UniProtKB-SubCell"/>
</dbReference>
<protein>
    <recommendedName>
        <fullName evidence="16">Cytochrome P450</fullName>
    </recommendedName>
</protein>
<dbReference type="GO" id="GO:0005506">
    <property type="term" value="F:iron ion binding"/>
    <property type="evidence" value="ECO:0007669"/>
    <property type="project" value="InterPro"/>
</dbReference>
<dbReference type="PRINTS" id="PR00463">
    <property type="entry name" value="EP450I"/>
</dbReference>
<evidence type="ECO:0000313" key="15">
    <source>
        <dbReference type="Proteomes" id="UP001152759"/>
    </source>
</evidence>
<evidence type="ECO:0000256" key="12">
    <source>
        <dbReference type="ARBA" id="ARBA00023136"/>
    </source>
</evidence>